<feature type="compositionally biased region" description="Basic and acidic residues" evidence="1">
    <location>
        <begin position="679"/>
        <end position="707"/>
    </location>
</feature>
<feature type="compositionally biased region" description="Pro residues" evidence="1">
    <location>
        <begin position="307"/>
        <end position="318"/>
    </location>
</feature>
<accession>A0A1L9SJ72</accession>
<dbReference type="Proteomes" id="UP000184188">
    <property type="component" value="Unassembled WGS sequence"/>
</dbReference>
<name>A0A1L9SJ72_9EURO</name>
<feature type="compositionally biased region" description="Basic and acidic residues" evidence="1">
    <location>
        <begin position="378"/>
        <end position="389"/>
    </location>
</feature>
<feature type="region of interest" description="Disordered" evidence="1">
    <location>
        <begin position="22"/>
        <end position="156"/>
    </location>
</feature>
<dbReference type="AlphaFoldDB" id="A0A1L9SJ72"/>
<feature type="compositionally biased region" description="Low complexity" evidence="1">
    <location>
        <begin position="575"/>
        <end position="597"/>
    </location>
</feature>
<feature type="compositionally biased region" description="Basic and acidic residues" evidence="1">
    <location>
        <begin position="99"/>
        <end position="117"/>
    </location>
</feature>
<dbReference type="RefSeq" id="XP_022581792.1">
    <property type="nucleotide sequence ID" value="XM_022725776.1"/>
</dbReference>
<evidence type="ECO:0000313" key="3">
    <source>
        <dbReference type="Proteomes" id="UP000184188"/>
    </source>
</evidence>
<feature type="compositionally biased region" description="Polar residues" evidence="1">
    <location>
        <begin position="230"/>
        <end position="242"/>
    </location>
</feature>
<reference evidence="3" key="1">
    <citation type="journal article" date="2017" name="Genome Biol.">
        <title>Comparative genomics reveals high biological diversity and specific adaptations in the industrially and medically important fungal genus Aspergillus.</title>
        <authorList>
            <person name="de Vries R.P."/>
            <person name="Riley R."/>
            <person name="Wiebenga A."/>
            <person name="Aguilar-Osorio G."/>
            <person name="Amillis S."/>
            <person name="Uchima C.A."/>
            <person name="Anderluh G."/>
            <person name="Asadollahi M."/>
            <person name="Askin M."/>
            <person name="Barry K."/>
            <person name="Battaglia E."/>
            <person name="Bayram O."/>
            <person name="Benocci T."/>
            <person name="Braus-Stromeyer S.A."/>
            <person name="Caldana C."/>
            <person name="Canovas D."/>
            <person name="Cerqueira G.C."/>
            <person name="Chen F."/>
            <person name="Chen W."/>
            <person name="Choi C."/>
            <person name="Clum A."/>
            <person name="Dos Santos R.A."/>
            <person name="Damasio A.R."/>
            <person name="Diallinas G."/>
            <person name="Emri T."/>
            <person name="Fekete E."/>
            <person name="Flipphi M."/>
            <person name="Freyberg S."/>
            <person name="Gallo A."/>
            <person name="Gournas C."/>
            <person name="Habgood R."/>
            <person name="Hainaut M."/>
            <person name="Harispe M.L."/>
            <person name="Henrissat B."/>
            <person name="Hilden K.S."/>
            <person name="Hope R."/>
            <person name="Hossain A."/>
            <person name="Karabika E."/>
            <person name="Karaffa L."/>
            <person name="Karanyi Z."/>
            <person name="Krasevec N."/>
            <person name="Kuo A."/>
            <person name="Kusch H."/>
            <person name="LaButti K."/>
            <person name="Lagendijk E.L."/>
            <person name="Lapidus A."/>
            <person name="Levasseur A."/>
            <person name="Lindquist E."/>
            <person name="Lipzen A."/>
            <person name="Logrieco A.F."/>
            <person name="MacCabe A."/>
            <person name="Maekelae M.R."/>
            <person name="Malavazi I."/>
            <person name="Melin P."/>
            <person name="Meyer V."/>
            <person name="Mielnichuk N."/>
            <person name="Miskei M."/>
            <person name="Molnar A.P."/>
            <person name="Mule G."/>
            <person name="Ngan C.Y."/>
            <person name="Orejas M."/>
            <person name="Orosz E."/>
            <person name="Ouedraogo J.P."/>
            <person name="Overkamp K.M."/>
            <person name="Park H.-S."/>
            <person name="Perrone G."/>
            <person name="Piumi F."/>
            <person name="Punt P.J."/>
            <person name="Ram A.F."/>
            <person name="Ramon A."/>
            <person name="Rauscher S."/>
            <person name="Record E."/>
            <person name="Riano-Pachon D.M."/>
            <person name="Robert V."/>
            <person name="Roehrig J."/>
            <person name="Ruller R."/>
            <person name="Salamov A."/>
            <person name="Salih N.S."/>
            <person name="Samson R.A."/>
            <person name="Sandor E."/>
            <person name="Sanguinetti M."/>
            <person name="Schuetze T."/>
            <person name="Sepcic K."/>
            <person name="Shelest E."/>
            <person name="Sherlock G."/>
            <person name="Sophianopoulou V."/>
            <person name="Squina F.M."/>
            <person name="Sun H."/>
            <person name="Susca A."/>
            <person name="Todd R.B."/>
            <person name="Tsang A."/>
            <person name="Unkles S.E."/>
            <person name="van de Wiele N."/>
            <person name="van Rossen-Uffink D."/>
            <person name="Oliveira J.V."/>
            <person name="Vesth T.C."/>
            <person name="Visser J."/>
            <person name="Yu J.-H."/>
            <person name="Zhou M."/>
            <person name="Andersen M.R."/>
            <person name="Archer D.B."/>
            <person name="Baker S.E."/>
            <person name="Benoit I."/>
            <person name="Brakhage A.A."/>
            <person name="Braus G.H."/>
            <person name="Fischer R."/>
            <person name="Frisvad J.C."/>
            <person name="Goldman G.H."/>
            <person name="Houbraken J."/>
            <person name="Oakley B."/>
            <person name="Pocsi I."/>
            <person name="Scazzocchio C."/>
            <person name="Seiboth B."/>
            <person name="vanKuyk P.A."/>
            <person name="Wortman J."/>
            <person name="Dyer P.S."/>
            <person name="Grigoriev I.V."/>
        </authorList>
    </citation>
    <scope>NUCLEOTIDE SEQUENCE [LARGE SCALE GENOMIC DNA]</scope>
    <source>
        <strain evidence="3">CBS 506.65</strain>
    </source>
</reference>
<feature type="compositionally biased region" description="Polar residues" evidence="1">
    <location>
        <begin position="627"/>
        <end position="636"/>
    </location>
</feature>
<protein>
    <submittedName>
        <fullName evidence="2">Uncharacterized protein</fullName>
    </submittedName>
</protein>
<evidence type="ECO:0000256" key="1">
    <source>
        <dbReference type="SAM" id="MobiDB-lite"/>
    </source>
</evidence>
<feature type="compositionally biased region" description="Low complexity" evidence="1">
    <location>
        <begin position="48"/>
        <end position="58"/>
    </location>
</feature>
<dbReference type="GeneID" id="34612241"/>
<feature type="compositionally biased region" description="Pro residues" evidence="1">
    <location>
        <begin position="258"/>
        <end position="268"/>
    </location>
</feature>
<feature type="region of interest" description="Disordered" evidence="1">
    <location>
        <begin position="218"/>
        <end position="723"/>
    </location>
</feature>
<proteinExistence type="predicted"/>
<feature type="compositionally biased region" description="Basic residues" evidence="1">
    <location>
        <begin position="136"/>
        <end position="148"/>
    </location>
</feature>
<organism evidence="2 3">
    <name type="scientific">Penicilliopsis zonata CBS 506.65</name>
    <dbReference type="NCBI Taxonomy" id="1073090"/>
    <lineage>
        <taxon>Eukaryota</taxon>
        <taxon>Fungi</taxon>
        <taxon>Dikarya</taxon>
        <taxon>Ascomycota</taxon>
        <taxon>Pezizomycotina</taxon>
        <taxon>Eurotiomycetes</taxon>
        <taxon>Eurotiomycetidae</taxon>
        <taxon>Eurotiales</taxon>
        <taxon>Aspergillaceae</taxon>
        <taxon>Penicilliopsis</taxon>
    </lineage>
</organism>
<feature type="compositionally biased region" description="Basic and acidic residues" evidence="1">
    <location>
        <begin position="336"/>
        <end position="351"/>
    </location>
</feature>
<feature type="compositionally biased region" description="Low complexity" evidence="1">
    <location>
        <begin position="120"/>
        <end position="135"/>
    </location>
</feature>
<feature type="compositionally biased region" description="Polar residues" evidence="1">
    <location>
        <begin position="59"/>
        <end position="71"/>
    </location>
</feature>
<evidence type="ECO:0000313" key="2">
    <source>
        <dbReference type="EMBL" id="OJJ47282.1"/>
    </source>
</evidence>
<dbReference type="VEuPathDB" id="FungiDB:ASPZODRAFT_151787"/>
<feature type="compositionally biased region" description="Low complexity" evidence="1">
    <location>
        <begin position="712"/>
        <end position="723"/>
    </location>
</feature>
<keyword evidence="3" id="KW-1185">Reference proteome</keyword>
<gene>
    <name evidence="2" type="ORF">ASPZODRAFT_151787</name>
</gene>
<dbReference type="STRING" id="1073090.A0A1L9SJ72"/>
<feature type="compositionally biased region" description="Basic and acidic residues" evidence="1">
    <location>
        <begin position="533"/>
        <end position="542"/>
    </location>
</feature>
<dbReference type="EMBL" id="KV878341">
    <property type="protein sequence ID" value="OJJ47282.1"/>
    <property type="molecule type" value="Genomic_DNA"/>
</dbReference>
<dbReference type="OrthoDB" id="5407458at2759"/>
<sequence length="723" mass="79868">MSRKVPHAAFCEDFDEDARVSLPETRQVAHHPARLPNKAELRLSAAPGDGSSDSGYSSRTAATVNSTQSAPSGRKSPLSLKLDAALRRTAVGANVNGASRKDRGREKIPRSLREEKMQVGPYPGAGHSGPPGAAAAHHRQRSPSKARRRERENAQVRHFPGQCWECDHGLYHSSTASVDSRSDYPPAAYYTNALQEYGHPPPPSPQSARYPPSVIQDVHVSHSSRPPARTNRSNSYHTNNRPVSFHGAMMPGGMPMPYGLPPPPPPPMTHSRQHYDHGPPLPFASSAYANGPSYPPTYPHQQQLQQLPPPPPPPPPPQGGYYSAQQEYLPPALPDSRNRDRSESRSRDPPPRRRMSVYDRPVVDYDPPTPTEYDEEPPTDRRALREPPRSARMPPPAPMYDQRDEDYYSMPPPPMRNNKAQIIHHQKRPEMPHKSLTSAGPIAADRRPSRAFDMSDMESALSDHSYRRMSREAMLPERSHSVREGHRSTMYHQESRPSRIAIEGARRRRVYYNDPFSSGEGGGSDSVTDEVEEKEREAEAYQKVHSGGSRSSGGGSGGSSKSAPVALTADALRTAKSSSRADSDSASQKSRSNSSRGSDARTRDGSNVGSASKPEEDNNIVMMMNGVTMSFSQESAANKRISVRTGESGQVEFNIGGSQPPPKKYLPPARSEYAGSSSGRRDHDEPRRPMVDDPRRLRDDRRSDRVSRRSSRSVYSSSRAYMD</sequence>
<feature type="compositionally biased region" description="Basic and acidic residues" evidence="1">
    <location>
        <begin position="464"/>
        <end position="497"/>
    </location>
</feature>